<dbReference type="PANTHER" id="PTHR48098">
    <property type="entry name" value="ENTEROCHELIN ESTERASE-RELATED"/>
    <property type="match status" value="1"/>
</dbReference>
<dbReference type="EMBL" id="CP045929">
    <property type="protein sequence ID" value="QGK72089.1"/>
    <property type="molecule type" value="Genomic_DNA"/>
</dbReference>
<dbReference type="SUPFAM" id="SSF53474">
    <property type="entry name" value="alpha/beta-Hydrolases"/>
    <property type="match status" value="1"/>
</dbReference>
<dbReference type="GO" id="GO:0016747">
    <property type="term" value="F:acyltransferase activity, transferring groups other than amino-acyl groups"/>
    <property type="evidence" value="ECO:0007669"/>
    <property type="project" value="TreeGrafter"/>
</dbReference>
<evidence type="ECO:0000313" key="2">
    <source>
        <dbReference type="Proteomes" id="UP000371041"/>
    </source>
</evidence>
<dbReference type="Proteomes" id="UP000371041">
    <property type="component" value="Chromosome"/>
</dbReference>
<protein>
    <submittedName>
        <fullName evidence="1">Alpha/beta hydrolase</fullName>
    </submittedName>
</protein>
<dbReference type="InterPro" id="IPR000801">
    <property type="entry name" value="Esterase-like"/>
</dbReference>
<dbReference type="Gene3D" id="3.40.50.1820">
    <property type="entry name" value="alpha/beta hydrolase"/>
    <property type="match status" value="1"/>
</dbReference>
<dbReference type="Pfam" id="PF00756">
    <property type="entry name" value="Esterase"/>
    <property type="match status" value="1"/>
</dbReference>
<proteinExistence type="predicted"/>
<accession>A0A5Q3QL01</accession>
<sequence>MLTTGVAGSAALVTGLGSDTTAASGPGEVEAFANRNNVSLERVHSVARNREVDLVLMYPEGVDRARLPTCLMLHGRWGDARNAAAGVPDWLSNSVRSGKIPPYAILSVDGGGNSYWHHRDGDDPMWMLLDEVPRWLAERNLGGADGLPFATIGMSMGGFGSLVYARRRNELGSPLRTTSVIAPALLTNWSDMRKRRAFADEAEWAEIDPLRHVDALDGVSLGVWCGTRDRFIKGTRRFIELADPEFASTTPGGHNSRYYRKALPEAVRFTGAHAQGQRLRRE</sequence>
<gene>
    <name evidence="1" type="ORF">GIY23_06300</name>
</gene>
<keyword evidence="2" id="KW-1185">Reference proteome</keyword>
<name>A0A5Q3QL01_9PSEU</name>
<dbReference type="KEGG" id="sace:GIY23_06300"/>
<evidence type="ECO:0000313" key="1">
    <source>
        <dbReference type="EMBL" id="QGK72089.1"/>
    </source>
</evidence>
<keyword evidence="1" id="KW-0378">Hydrolase</keyword>
<organism evidence="1 2">
    <name type="scientific">Allosaccharopolyspora coralli</name>
    <dbReference type="NCBI Taxonomy" id="2665642"/>
    <lineage>
        <taxon>Bacteria</taxon>
        <taxon>Bacillati</taxon>
        <taxon>Actinomycetota</taxon>
        <taxon>Actinomycetes</taxon>
        <taxon>Pseudonocardiales</taxon>
        <taxon>Pseudonocardiaceae</taxon>
        <taxon>Allosaccharopolyspora</taxon>
    </lineage>
</organism>
<dbReference type="InterPro" id="IPR050583">
    <property type="entry name" value="Mycobacterial_A85_antigen"/>
</dbReference>
<reference evidence="2" key="1">
    <citation type="submission" date="2019-11" db="EMBL/GenBank/DDBJ databases">
        <title>The complete genome sequence of Saccharopolyspora sp. E2A.</title>
        <authorList>
            <person name="Zhang G."/>
        </authorList>
    </citation>
    <scope>NUCLEOTIDE SEQUENCE [LARGE SCALE GENOMIC DNA]</scope>
    <source>
        <strain evidence="2">E2A</strain>
    </source>
</reference>
<dbReference type="PANTHER" id="PTHR48098:SF1">
    <property type="entry name" value="DIACYLGLYCEROL ACYLTRANSFERASE_MYCOLYLTRANSFERASE AG85A"/>
    <property type="match status" value="1"/>
</dbReference>
<dbReference type="AlphaFoldDB" id="A0A5Q3QL01"/>
<dbReference type="GO" id="GO:0016787">
    <property type="term" value="F:hydrolase activity"/>
    <property type="evidence" value="ECO:0007669"/>
    <property type="project" value="UniProtKB-KW"/>
</dbReference>
<dbReference type="InterPro" id="IPR029058">
    <property type="entry name" value="AB_hydrolase_fold"/>
</dbReference>